<gene>
    <name evidence="1" type="ORF">PVNG_05914</name>
</gene>
<protein>
    <submittedName>
        <fullName evidence="1">Uncharacterized protein</fullName>
    </submittedName>
</protein>
<dbReference type="Proteomes" id="UP000053239">
    <property type="component" value="Unassembled WGS sequence"/>
</dbReference>
<reference evidence="1 2" key="1">
    <citation type="submission" date="2011-09" db="EMBL/GenBank/DDBJ databases">
        <title>The Genome Sequence of Plasmodium vivax North Korean.</title>
        <authorList>
            <consortium name="The Broad Institute Genome Sequencing Platform"/>
            <consortium name="The Broad Institute Genome Sequencing Center for Infectious Disease"/>
            <person name="Neafsey D."/>
            <person name="Carlton J."/>
            <person name="Barnwell J."/>
            <person name="Collins W."/>
            <person name="Escalante A."/>
            <person name="Mullikin J."/>
            <person name="Saul A."/>
            <person name="Guigo R."/>
            <person name="Camara F."/>
            <person name="Young S.K."/>
            <person name="Zeng Q."/>
            <person name="Gargeya S."/>
            <person name="Fitzgerald M."/>
            <person name="Haas B."/>
            <person name="Abouelleil A."/>
            <person name="Alvarado L."/>
            <person name="Arachchi H.M."/>
            <person name="Berlin A."/>
            <person name="Brown A."/>
            <person name="Chapman S.B."/>
            <person name="Chen Z."/>
            <person name="Dunbar C."/>
            <person name="Freedman E."/>
            <person name="Gearin G."/>
            <person name="Gellesch M."/>
            <person name="Goldberg J."/>
            <person name="Griggs A."/>
            <person name="Gujja S."/>
            <person name="Heiman D."/>
            <person name="Howarth C."/>
            <person name="Larson L."/>
            <person name="Lui A."/>
            <person name="MacDonald P.J.P."/>
            <person name="Montmayeur A."/>
            <person name="Murphy C."/>
            <person name="Neiman D."/>
            <person name="Pearson M."/>
            <person name="Priest M."/>
            <person name="Roberts A."/>
            <person name="Saif S."/>
            <person name="Shea T."/>
            <person name="Shenoy N."/>
            <person name="Sisk P."/>
            <person name="Stolte C."/>
            <person name="Sykes S."/>
            <person name="Wortman J."/>
            <person name="Nusbaum C."/>
            <person name="Birren B."/>
        </authorList>
    </citation>
    <scope>NUCLEOTIDE SEQUENCE [LARGE SCALE GENOMIC DNA]</scope>
    <source>
        <strain evidence="1 2">North Korean</strain>
    </source>
</reference>
<dbReference type="AlphaFoldDB" id="A0A0J9WFC1"/>
<sequence length="597" mass="70122">MDLGYVKISRLPLKVFYDEDAVNSNKRLPSEQRNIDIIRGITFIKFLKLLKENNESNIKSWFYEHDNKLRKHLNKMQEKFKQKPHTKYCKNLNYILDFVVQAIDNLNDIKYARVKHEFDENSRNILQSYTSLNCLRDLRNSENKNLYIKKIMYDLLDDIEYMLSRQNNPIRAQCLKMFNRIKYRRGILGNIYNTVIYAFNEFLIYLSYGCYSKLKSYFKRVNLYDESKRMVQLIVEQLKDKPQNLNVNDNIFIELARLLRGDHAFSEYTYHVTCMYINFWLNDEVKNKYSYVYDSKFHLFDDVATKFGTAMKNASYSGNSCKTYIKKLDDKEYRIKQILYNLYDLYTQHKTLLHKITREPLCDNINIIVKGSHDAKDHIKEDEDFAKRLKELKDLIKREEHHKNKCDYSPLINMLPKDDPIPKVETSILPVHKPTVTDQLPIPQHENLEHVEGDISGKAQAVLPGTIELPKETKLQEEESLTAMTPSQTLEEQLSFRVSQEGGPLDKRMSQENPLFRTWHQEARPLKLERELTQTDDHLYGDTQHAKSDERGVLGSIQHTITDVLGSVEPAPILGVSGGMGALFLLFKVLKTKFKKI</sequence>
<evidence type="ECO:0000313" key="2">
    <source>
        <dbReference type="Proteomes" id="UP000053239"/>
    </source>
</evidence>
<dbReference type="EMBL" id="KQ235195">
    <property type="protein sequence ID" value="KNA02149.1"/>
    <property type="molecule type" value="Genomic_DNA"/>
</dbReference>
<evidence type="ECO:0000313" key="1">
    <source>
        <dbReference type="EMBL" id="KNA02149.1"/>
    </source>
</evidence>
<dbReference type="OrthoDB" id="10574088at2759"/>
<accession>A0A0J9WFC1</accession>
<proteinExistence type="predicted"/>
<name>A0A0J9WFC1_PLAVI</name>
<organism evidence="1 2">
    <name type="scientific">Plasmodium vivax North Korean</name>
    <dbReference type="NCBI Taxonomy" id="1035514"/>
    <lineage>
        <taxon>Eukaryota</taxon>
        <taxon>Sar</taxon>
        <taxon>Alveolata</taxon>
        <taxon>Apicomplexa</taxon>
        <taxon>Aconoidasida</taxon>
        <taxon>Haemosporida</taxon>
        <taxon>Plasmodiidae</taxon>
        <taxon>Plasmodium</taxon>
        <taxon>Plasmodium (Plasmodium)</taxon>
    </lineage>
</organism>